<reference evidence="7" key="1">
    <citation type="journal article" date="2009" name="Appl. Environ. Microbiol.">
        <title>Characterization of denitrification gene clusters of soil bacteria via a metagenomic approach.</title>
        <authorList>
            <person name="Demaneche S."/>
            <person name="Philippot L."/>
            <person name="David M.M."/>
            <person name="Navarro E."/>
            <person name="Vogel T.M."/>
            <person name="Simonet P."/>
        </authorList>
    </citation>
    <scope>NUCLEOTIDE SEQUENCE</scope>
</reference>
<dbReference type="InterPro" id="IPR015422">
    <property type="entry name" value="PyrdxlP-dep_Trfase_small"/>
</dbReference>
<dbReference type="PANTHER" id="PTHR14084:SF0">
    <property type="entry name" value="KYNURENINASE"/>
    <property type="match status" value="1"/>
</dbReference>
<dbReference type="Gene3D" id="3.40.640.10">
    <property type="entry name" value="Type I PLP-dependent aspartate aminotransferase-like (Major domain)"/>
    <property type="match status" value="1"/>
</dbReference>
<evidence type="ECO:0000256" key="5">
    <source>
        <dbReference type="NCBIfam" id="TIGR01814"/>
    </source>
</evidence>
<comment type="similarity">
    <text evidence="4 6">Belongs to the kynureninase family.</text>
</comment>
<dbReference type="GO" id="GO:0019805">
    <property type="term" value="P:quinolinate biosynthetic process"/>
    <property type="evidence" value="ECO:0007669"/>
    <property type="project" value="UniProtKB-UniRule"/>
</dbReference>
<dbReference type="GO" id="GO:0030170">
    <property type="term" value="F:pyridoxal phosphate binding"/>
    <property type="evidence" value="ECO:0007669"/>
    <property type="project" value="UniProtKB-UniRule"/>
</dbReference>
<keyword evidence="2 4" id="KW-0378">Hydrolase</keyword>
<feature type="binding site" evidence="4">
    <location>
        <position position="253"/>
    </location>
    <ligand>
        <name>pyridoxal 5'-phosphate</name>
        <dbReference type="ChEBI" id="CHEBI:597326"/>
    </ligand>
</feature>
<proteinExistence type="inferred from homology"/>
<dbReference type="GO" id="GO:0009435">
    <property type="term" value="P:NAD+ biosynthetic process"/>
    <property type="evidence" value="ECO:0007669"/>
    <property type="project" value="UniProtKB-UniRule"/>
</dbReference>
<dbReference type="UniPathway" id="UPA00253">
    <property type="reaction ID" value="UER00329"/>
</dbReference>
<dbReference type="FunFam" id="3.40.640.10:FF:000107">
    <property type="entry name" value="Kynureninase"/>
    <property type="match status" value="1"/>
</dbReference>
<sequence>MTLITRADCQTRDRADPLAPFRDRFVLPQNLVYLDGNSLGALPKAAAARIKRSVEAEWGQDLIKSWNLHRWIDLPQRAGAKIARLVGAKAGEVIVADSTSVNLFKLLAAALAMRPGRRVILSEPGNFPTDLYVAQGLIEMLGGKHELKLVPAEKIIGAIDDKVAVVSLTHVNYKSGRIHDMAAVTAKAHAAGALMLWDLCHSAGALPVDLNAAKADLAVGCGYKYLNGGPGAPAFLFVAGRHQEAIRPPLSGWMGHAHPFTFDVDYEPAEGIARNLCGSPPVLSMSALDAALDVMLEADMAAIRMKSLALGDLFLALIEQECGTHGFVNGSAPRSERGSQVGLLHPEGYAIMQALIAKGVIGDFRAPDMLRFGFAPLYNRYLDVWEAVAGLKTVMDARTWDAPKFRTRAAVT</sequence>
<dbReference type="GO" id="GO:0097053">
    <property type="term" value="P:L-kynurenine catabolic process"/>
    <property type="evidence" value="ECO:0007669"/>
    <property type="project" value="UniProtKB-UniRule"/>
</dbReference>
<dbReference type="PANTHER" id="PTHR14084">
    <property type="entry name" value="KYNURENINASE"/>
    <property type="match status" value="1"/>
</dbReference>
<comment type="catalytic activity">
    <reaction evidence="4 6">
        <text>L-kynurenine + H2O = anthranilate + L-alanine + H(+)</text>
        <dbReference type="Rhea" id="RHEA:16813"/>
        <dbReference type="ChEBI" id="CHEBI:15377"/>
        <dbReference type="ChEBI" id="CHEBI:15378"/>
        <dbReference type="ChEBI" id="CHEBI:16567"/>
        <dbReference type="ChEBI" id="CHEBI:57959"/>
        <dbReference type="ChEBI" id="CHEBI:57972"/>
        <dbReference type="EC" id="3.7.1.3"/>
    </reaction>
</comment>
<comment type="function">
    <text evidence="4 6">Catalyzes the cleavage of L-kynurenine (L-Kyn) and L-3-hydroxykynurenine (L-3OHKyn) into anthranilic acid (AA) and 3-hydroxyanthranilic acid (3-OHAA), respectively.</text>
</comment>
<feature type="modified residue" description="N6-(pyridoxal phosphate)lysine" evidence="4">
    <location>
        <position position="224"/>
    </location>
</feature>
<organism evidence="7">
    <name type="scientific">uncultured bacterium 1116</name>
    <dbReference type="NCBI Taxonomy" id="548899"/>
    <lineage>
        <taxon>Bacteria</taxon>
        <taxon>environmental samples</taxon>
    </lineage>
</organism>
<dbReference type="InterPro" id="IPR015421">
    <property type="entry name" value="PyrdxlP-dep_Trfase_major"/>
</dbReference>
<dbReference type="Gene3D" id="3.90.1150.10">
    <property type="entry name" value="Aspartate Aminotransferase, domain 1"/>
    <property type="match status" value="1"/>
</dbReference>
<evidence type="ECO:0000256" key="2">
    <source>
        <dbReference type="ARBA" id="ARBA00022801"/>
    </source>
</evidence>
<feature type="binding site" evidence="4">
    <location>
        <begin position="127"/>
        <end position="130"/>
    </location>
    <ligand>
        <name>pyridoxal 5'-phosphate</name>
        <dbReference type="ChEBI" id="CHEBI:597326"/>
    </ligand>
</feature>
<comment type="subunit">
    <text evidence="4 6">Homodimer.</text>
</comment>
<accession>B8R8Z9</accession>
<dbReference type="HAMAP" id="MF_01970">
    <property type="entry name" value="Kynureninase"/>
    <property type="match status" value="1"/>
</dbReference>
<comment type="caution">
    <text evidence="4">Lacks conserved residue(s) required for the propagation of feature annotation.</text>
</comment>
<dbReference type="EC" id="3.7.1.3" evidence="4 5"/>
<comment type="catalytic activity">
    <reaction evidence="6">
        <text>3-hydroxy-L-kynurenine + H2O = 3-hydroxyanthranilate + L-alanine + H(+)</text>
        <dbReference type="Rhea" id="RHEA:25143"/>
        <dbReference type="ChEBI" id="CHEBI:15377"/>
        <dbReference type="ChEBI" id="CHEBI:15378"/>
        <dbReference type="ChEBI" id="CHEBI:36559"/>
        <dbReference type="ChEBI" id="CHEBI:57972"/>
        <dbReference type="ChEBI" id="CHEBI:58125"/>
        <dbReference type="EC" id="3.7.1.3"/>
    </reaction>
</comment>
<dbReference type="GO" id="GO:0043420">
    <property type="term" value="P:anthranilate metabolic process"/>
    <property type="evidence" value="ECO:0007669"/>
    <property type="project" value="TreeGrafter"/>
</dbReference>
<gene>
    <name evidence="4" type="primary">kynU</name>
</gene>
<keyword evidence="1 4" id="KW-0662">Pyridine nucleotide biosynthesis</keyword>
<dbReference type="Pfam" id="PF22580">
    <property type="entry name" value="KYNU_C"/>
    <property type="match status" value="1"/>
</dbReference>
<dbReference type="InterPro" id="IPR010111">
    <property type="entry name" value="Kynureninase"/>
</dbReference>
<evidence type="ECO:0000256" key="6">
    <source>
        <dbReference type="PIRNR" id="PIRNR038800"/>
    </source>
</evidence>
<evidence type="ECO:0000313" key="7">
    <source>
        <dbReference type="EMBL" id="ACF98155.1"/>
    </source>
</evidence>
<feature type="binding site" evidence="4">
    <location>
        <position position="201"/>
    </location>
    <ligand>
        <name>pyridoxal 5'-phosphate</name>
        <dbReference type="ChEBI" id="CHEBI:597326"/>
    </ligand>
</feature>
<feature type="binding site" evidence="4">
    <location>
        <position position="223"/>
    </location>
    <ligand>
        <name>pyridoxal 5'-phosphate</name>
        <dbReference type="ChEBI" id="CHEBI:597326"/>
    </ligand>
</feature>
<comment type="pathway">
    <text evidence="4 6">Amino-acid degradation; L-kynurenine degradation; L-alanine and anthranilate from L-kynurenine: step 1/1.</text>
</comment>
<dbReference type="EMBL" id="EU910856">
    <property type="protein sequence ID" value="ACF98155.1"/>
    <property type="molecule type" value="Genomic_DNA"/>
</dbReference>
<name>B8R8Z9_9BACT</name>
<dbReference type="NCBIfam" id="TIGR01814">
    <property type="entry name" value="kynureninase"/>
    <property type="match status" value="1"/>
</dbReference>
<dbReference type="GO" id="GO:0005737">
    <property type="term" value="C:cytoplasm"/>
    <property type="evidence" value="ECO:0007669"/>
    <property type="project" value="UniProtKB-UniRule"/>
</dbReference>
<dbReference type="GO" id="GO:0019441">
    <property type="term" value="P:L-tryptophan catabolic process to kynurenine"/>
    <property type="evidence" value="ECO:0007669"/>
    <property type="project" value="TreeGrafter"/>
</dbReference>
<evidence type="ECO:0000256" key="1">
    <source>
        <dbReference type="ARBA" id="ARBA00022642"/>
    </source>
</evidence>
<keyword evidence="3 4" id="KW-0663">Pyridoxal phosphate</keyword>
<feature type="binding site" evidence="4">
    <location>
        <position position="198"/>
    </location>
    <ligand>
        <name>pyridoxal 5'-phosphate</name>
        <dbReference type="ChEBI" id="CHEBI:597326"/>
    </ligand>
</feature>
<dbReference type="GO" id="GO:0030429">
    <property type="term" value="F:kynureninase activity"/>
    <property type="evidence" value="ECO:0007669"/>
    <property type="project" value="UniProtKB-UniRule"/>
</dbReference>
<evidence type="ECO:0000256" key="3">
    <source>
        <dbReference type="ARBA" id="ARBA00022898"/>
    </source>
</evidence>
<dbReference type="SUPFAM" id="SSF53383">
    <property type="entry name" value="PLP-dependent transferases"/>
    <property type="match status" value="1"/>
</dbReference>
<comment type="pathway">
    <text evidence="4 6">Cofactor biosynthesis; NAD(+) biosynthesis; quinolinate from L-kynurenine: step 2/3.</text>
</comment>
<feature type="binding site" evidence="4">
    <location>
        <position position="169"/>
    </location>
    <ligand>
        <name>pyridoxal 5'-phosphate</name>
        <dbReference type="ChEBI" id="CHEBI:597326"/>
    </ligand>
</feature>
<protein>
    <recommendedName>
        <fullName evidence="4 5">Kynureninase</fullName>
        <ecNumber evidence="4 5">3.7.1.3</ecNumber>
    </recommendedName>
    <alternativeName>
        <fullName evidence="4">L-kynurenine hydrolase</fullName>
    </alternativeName>
</protein>
<dbReference type="UniPathway" id="UPA00334">
    <property type="reaction ID" value="UER00455"/>
</dbReference>
<dbReference type="PIRSF" id="PIRSF038800">
    <property type="entry name" value="KYNU"/>
    <property type="match status" value="1"/>
</dbReference>
<dbReference type="InterPro" id="IPR015424">
    <property type="entry name" value="PyrdxlP-dep_Trfase"/>
</dbReference>
<feature type="binding site" evidence="4">
    <location>
        <position position="99"/>
    </location>
    <ligand>
        <name>pyridoxal 5'-phosphate</name>
        <dbReference type="ChEBI" id="CHEBI:597326"/>
    </ligand>
</feature>
<evidence type="ECO:0000256" key="4">
    <source>
        <dbReference type="HAMAP-Rule" id="MF_01970"/>
    </source>
</evidence>
<comment type="cofactor">
    <cofactor evidence="4 6">
        <name>pyridoxal 5'-phosphate</name>
        <dbReference type="ChEBI" id="CHEBI:597326"/>
    </cofactor>
</comment>
<dbReference type="AlphaFoldDB" id="B8R8Z9"/>
<feature type="binding site" evidence="4">
    <location>
        <position position="100"/>
    </location>
    <ligand>
        <name>pyridoxal 5'-phosphate</name>
        <dbReference type="ChEBI" id="CHEBI:597326"/>
    </ligand>
</feature>